<dbReference type="Pfam" id="PF00271">
    <property type="entry name" value="Helicase_C"/>
    <property type="match status" value="1"/>
</dbReference>
<feature type="compositionally biased region" description="Low complexity" evidence="10">
    <location>
        <begin position="93"/>
        <end position="110"/>
    </location>
</feature>
<dbReference type="InterPro" id="IPR000330">
    <property type="entry name" value="SNF2_N"/>
</dbReference>
<sequence>MVKSSAPSSLPSAVAASAAAGKSSSSPTRRGRGSGGGGGNTASADTADIIVSNPTSTDSSSSMQTSLANRKKEIQNRLKELDVRTATTSTASTNHLPLDSNNNNNSNINSSHLQSLLSHLPTSTPLSAHPSKSIDTHWDYTLKEMAWLSADYQSERKRQLSQAKKISNAILSYHSNLHSKKARDRSIFQGKVKRLAGKLGRMVQHHYWKKIERVVEYKQQLVLENSRREDMDKQLVFLVRQTERYGERLLGNDDGGDDGLVLTAVTDDDVEEGKKTKQRALPKQSMTIEEALSSNNLASHHRTTKSKSIDYSRMDQDDAYRESSFYGERIDHSPNLGGVVGANIMTEEEGGEDREDGDGEKEGASSTTRGRSSRRGNTTTTTTTSTTSTTTATTPMDESYEPPSPEELALESQIEEEEYALLLQSFHEECTHEEVQLEIAQLKQEQEMDVMDVISRLMEEHEDDVEGVEGGGVDAEVAASKEKEPHHPLIEVIGETFTEECRNNAEMNEDGGGDGGAAADRSAKRRRVCFAPLPDTETSDQPRMSTSSSLANIGGDNRESEDVDDIAAMEDEEEQLEHQNTTMESDGIPEGAAALALLDEDDHEDKDEFHMEMEELDDETTIEAEERMGRDMSYQEEIDMLQRESEMSIEELRAMYACMDDEEEEEDSSENDSVAEDDDTAKVSALSLLGEDDYEEKDEFHVEAEELDDETTIEVEERLGREMSYQEEIDLLKREGEMSIEELRAMYANMENGVGDDSSENDSIAADDDRSKIAAMSLLDEDDYEEKDEFHVEAEELDDETTIEVEERLGRDMSYQDEIDLLKRESEMSIEELRAMYANMDDEEEEEDDSSENDSIAADDDRSKIAAMSLLDEDDYEEKDEFHVEAEELDDETTIEVEERLGRDMSYQDEIDLLKRESEMSIEELRAMYATARDGGDEDDSSENDSSMEETEVKDHDRTEVDDGMEILPNECPADSESESALSQDKSMSDNDKAGSVLAAPDNETMLTRPFLLASWVKLRAYQHVGLNWLVSIQTRRLNGILADEMGLGKTLQTISMLAYLASYKGIWGPHLIIVPTSCLVNWEVEFKRFCPGLKVMCYYGNAKRRKELRTGWTKTNVLHVVITSYQLAVQDAFAFKRKKWYYLILDEAHHLKNFESQRWQTLIGFNTQRRLLLTGTPLQNNLMELWSLLHFLMPHIFSDRKQFSYWFANPMDSIIEGNSKRNDDLMNRLHGIIRPFVLRRLKKDVETQLPGKYEHIVKCQLSRRQMFLYEEFMARSSTRKAMSGGNFMGMMNVLMQLRKVCNHPDLFEPRSVTTPFVMQQLKMVAAPCVVNALEPQSALEELSPSLRVPLWTLGEGTPSFEKSTSRDPILAAQLSQLMAPASSILENVSDDYLTELLPPPNVDSSLCSFLSRIRNAERLDRISRAKSVSVINKIRCGDMPFPYSGRLRKAVTVDLGLCNLPVPDELTVSQIASTPTELLAMRKTQDERAMDLNEIADKFIFCVPKAGTQKPILFSSSTNSSSCAAERILGAEILPALENYFSPFVKAESRLTVCFPDKKLIQFDAGKLQTLATLLRELKQGGHRVLIFTQMSRMLDVLESFLNLHGHIYLRLDGATDVDKRQRLMDRFNNDPKIFCFILSTRSGGLGINLTGADTVVFVDSDWNPAMDAQAQDRAHRIGQTKEVHIYRLITEHSIEENILTKAKQKRNLDFLVMDEGKFHSTAPVGKMVDDEVDTEDSTTFTKDKLQSILLGVDLEADEPSMSGVDDPMSQDQVESAMAALEDEDDVKAMQSAKQEAAEALQEFDETIEEKQGEKASDETKANKTSMKEMSHVSAKTIAPDQKQSESSDDDKEMEKEFKKWQRKVGMDASTIHDSLNPLERYGLLVKEHIDPHYSKYFWMEQQRIAQTSSDNNEWNIEEIERKKVRDEQQAFEDGDLLGTFPDPESLPRQRNLYIREKSRLRSDMMKRQLSGQNWTVKYDERSGKMFWCNTDTGEAVIEKPQVLKLLEAEDFARKNGWAALPHKSLVKIMEFLVPYPERRQCSETCSAWRIAANDESFVLHVWPVELGALVMDENKLGRNHFRTISDACLHALPGDSIELGDGHYFINDGLLIDKPIKFVGDEDEPSHVILELSGTIVWKSYGGWMEGMTIRRSSLAKAVSHKNEILRIDSGGRLDVFNCVFDNRGCIGNCTSIGIDARARWEKAVISGGSEDSCGLRIGKNAKVQLIDVSV</sequence>
<feature type="compositionally biased region" description="Acidic residues" evidence="10">
    <location>
        <begin position="559"/>
        <end position="575"/>
    </location>
</feature>
<name>A0ABD3N152_9STRA</name>
<dbReference type="GO" id="GO:0003677">
    <property type="term" value="F:DNA binding"/>
    <property type="evidence" value="ECO:0007669"/>
    <property type="project" value="UniProtKB-KW"/>
</dbReference>
<keyword evidence="5" id="KW-0347">Helicase</keyword>
<feature type="compositionally biased region" description="Basic and acidic residues" evidence="10">
    <location>
        <begin position="1810"/>
        <end position="1832"/>
    </location>
</feature>
<dbReference type="GO" id="GO:0016787">
    <property type="term" value="F:hydrolase activity"/>
    <property type="evidence" value="ECO:0007669"/>
    <property type="project" value="UniProtKB-KW"/>
</dbReference>
<dbReference type="SMART" id="SM00490">
    <property type="entry name" value="HELICc"/>
    <property type="match status" value="1"/>
</dbReference>
<evidence type="ECO:0000256" key="10">
    <source>
        <dbReference type="SAM" id="MobiDB-lite"/>
    </source>
</evidence>
<evidence type="ECO:0000256" key="3">
    <source>
        <dbReference type="ARBA" id="ARBA00022741"/>
    </source>
</evidence>
<feature type="compositionally biased region" description="Basic and acidic residues" evidence="10">
    <location>
        <begin position="951"/>
        <end position="961"/>
    </location>
</feature>
<gene>
    <name evidence="14" type="ORF">ACHAWU_007490</name>
</gene>
<keyword evidence="3" id="KW-0547">Nucleotide-binding</keyword>
<dbReference type="Proteomes" id="UP001530293">
    <property type="component" value="Unassembled WGS sequence"/>
</dbReference>
<feature type="compositionally biased region" description="Acidic residues" evidence="10">
    <location>
        <begin position="348"/>
        <end position="359"/>
    </location>
</feature>
<accession>A0ABD3N152</accession>
<dbReference type="SUPFAM" id="SSF51126">
    <property type="entry name" value="Pectin lyase-like"/>
    <property type="match status" value="1"/>
</dbReference>
<dbReference type="Gene3D" id="1.20.1280.50">
    <property type="match status" value="1"/>
</dbReference>
<evidence type="ECO:0000259" key="12">
    <source>
        <dbReference type="PROSITE" id="PS51194"/>
    </source>
</evidence>
<dbReference type="InterPro" id="IPR050520">
    <property type="entry name" value="INO80/SWR1_helicase"/>
</dbReference>
<keyword evidence="15" id="KW-1185">Reference proteome</keyword>
<dbReference type="GO" id="GO:0005524">
    <property type="term" value="F:ATP binding"/>
    <property type="evidence" value="ECO:0007669"/>
    <property type="project" value="UniProtKB-KW"/>
</dbReference>
<feature type="region of interest" description="Disordered" evidence="10">
    <location>
        <begin position="292"/>
        <end position="315"/>
    </location>
</feature>
<evidence type="ECO:0000256" key="1">
    <source>
        <dbReference type="ARBA" id="ARBA00004123"/>
    </source>
</evidence>
<keyword evidence="7" id="KW-0156">Chromatin regulator</keyword>
<reference evidence="14 15" key="1">
    <citation type="submission" date="2024-10" db="EMBL/GenBank/DDBJ databases">
        <title>Updated reference genomes for cyclostephanoid diatoms.</title>
        <authorList>
            <person name="Roberts W.R."/>
            <person name="Alverson A.J."/>
        </authorList>
    </citation>
    <scope>NUCLEOTIDE SEQUENCE [LARGE SCALE GENOMIC DNA]</scope>
    <source>
        <strain evidence="14 15">AJA232-27</strain>
    </source>
</reference>
<dbReference type="InterPro" id="IPR027417">
    <property type="entry name" value="P-loop_NTPase"/>
</dbReference>
<dbReference type="Pfam" id="PF12937">
    <property type="entry name" value="F-box-like"/>
    <property type="match status" value="1"/>
</dbReference>
<feature type="domain" description="Helicase C-terminal" evidence="12">
    <location>
        <begin position="1568"/>
        <end position="1721"/>
    </location>
</feature>
<feature type="compositionally biased region" description="Acidic residues" evidence="10">
    <location>
        <begin position="936"/>
        <end position="950"/>
    </location>
</feature>
<dbReference type="InterPro" id="IPR001810">
    <property type="entry name" value="F-box_dom"/>
</dbReference>
<dbReference type="SMART" id="SM00487">
    <property type="entry name" value="DEXDc"/>
    <property type="match status" value="1"/>
</dbReference>
<dbReference type="SUPFAM" id="SSF81383">
    <property type="entry name" value="F-box domain"/>
    <property type="match status" value="1"/>
</dbReference>
<feature type="compositionally biased region" description="Low complexity" evidence="10">
    <location>
        <begin position="52"/>
        <end position="66"/>
    </location>
</feature>
<evidence type="ECO:0000259" key="13">
    <source>
        <dbReference type="PROSITE" id="PS51204"/>
    </source>
</evidence>
<evidence type="ECO:0000259" key="11">
    <source>
        <dbReference type="PROSITE" id="PS51192"/>
    </source>
</evidence>
<dbReference type="InterPro" id="IPR011050">
    <property type="entry name" value="Pectin_lyase_fold/virulence"/>
</dbReference>
<feature type="region of interest" description="Disordered" evidence="10">
    <location>
        <begin position="75"/>
        <end position="110"/>
    </location>
</feature>
<dbReference type="Pfam" id="PF00176">
    <property type="entry name" value="SNF2-rel_dom"/>
    <property type="match status" value="1"/>
</dbReference>
<evidence type="ECO:0000256" key="2">
    <source>
        <dbReference type="ARBA" id="ARBA00009220"/>
    </source>
</evidence>
<keyword evidence="6" id="KW-0067">ATP-binding</keyword>
<dbReference type="GO" id="GO:0006325">
    <property type="term" value="P:chromatin organization"/>
    <property type="evidence" value="ECO:0007669"/>
    <property type="project" value="UniProtKB-KW"/>
</dbReference>
<dbReference type="InterPro" id="IPR049730">
    <property type="entry name" value="SNF2/RAD54-like_C"/>
</dbReference>
<feature type="compositionally biased region" description="Polar residues" evidence="10">
    <location>
        <begin position="539"/>
        <end position="551"/>
    </location>
</feature>
<evidence type="ECO:0000313" key="15">
    <source>
        <dbReference type="Proteomes" id="UP001530293"/>
    </source>
</evidence>
<feature type="region of interest" description="Disordered" evidence="10">
    <location>
        <begin position="659"/>
        <end position="681"/>
    </location>
</feature>
<dbReference type="InterPro" id="IPR014001">
    <property type="entry name" value="Helicase_ATP-bd"/>
</dbReference>
<feature type="compositionally biased region" description="Low complexity" evidence="10">
    <location>
        <begin position="364"/>
        <end position="394"/>
    </location>
</feature>
<dbReference type="PROSITE" id="PS51192">
    <property type="entry name" value="HELICASE_ATP_BIND_1"/>
    <property type="match status" value="1"/>
</dbReference>
<dbReference type="Gene3D" id="3.40.50.10810">
    <property type="entry name" value="Tandem AAA-ATPase domain"/>
    <property type="match status" value="1"/>
</dbReference>
<protein>
    <submittedName>
        <fullName evidence="14">Uncharacterized protein</fullName>
    </submittedName>
</protein>
<proteinExistence type="inferred from homology"/>
<feature type="domain" description="Helicase ATP-binding" evidence="11">
    <location>
        <begin position="1031"/>
        <end position="1196"/>
    </location>
</feature>
<dbReference type="GO" id="GO:0005634">
    <property type="term" value="C:nucleus"/>
    <property type="evidence" value="ECO:0007669"/>
    <property type="project" value="UniProtKB-SubCell"/>
</dbReference>
<dbReference type="InterPro" id="IPR038718">
    <property type="entry name" value="SNF2-like_sf"/>
</dbReference>
<dbReference type="EMBL" id="JALLBG020000085">
    <property type="protein sequence ID" value="KAL3766455.1"/>
    <property type="molecule type" value="Genomic_DNA"/>
</dbReference>
<dbReference type="PROSITE" id="PS51204">
    <property type="entry name" value="HSA"/>
    <property type="match status" value="1"/>
</dbReference>
<keyword evidence="4" id="KW-0378">Hydrolase</keyword>
<dbReference type="PANTHER" id="PTHR45685">
    <property type="entry name" value="HELICASE SRCAP-RELATED"/>
    <property type="match status" value="1"/>
</dbReference>
<dbReference type="CDD" id="cd18003">
    <property type="entry name" value="DEXQc_SRCAP"/>
    <property type="match status" value="1"/>
</dbReference>
<dbReference type="CDD" id="cd18793">
    <property type="entry name" value="SF2_C_SNF"/>
    <property type="match status" value="1"/>
</dbReference>
<organism evidence="14 15">
    <name type="scientific">Discostella pseudostelligera</name>
    <dbReference type="NCBI Taxonomy" id="259834"/>
    <lineage>
        <taxon>Eukaryota</taxon>
        <taxon>Sar</taxon>
        <taxon>Stramenopiles</taxon>
        <taxon>Ochrophyta</taxon>
        <taxon>Bacillariophyta</taxon>
        <taxon>Coscinodiscophyceae</taxon>
        <taxon>Thalassiosirophycidae</taxon>
        <taxon>Stephanodiscales</taxon>
        <taxon>Stephanodiscaceae</taxon>
        <taxon>Discostella</taxon>
    </lineage>
</organism>
<feature type="region of interest" description="Disordered" evidence="10">
    <location>
        <begin position="502"/>
        <end position="604"/>
    </location>
</feature>
<dbReference type="SUPFAM" id="SSF52540">
    <property type="entry name" value="P-loop containing nucleoside triphosphate hydrolases"/>
    <property type="match status" value="2"/>
</dbReference>
<feature type="region of interest" description="Disordered" evidence="10">
    <location>
        <begin position="1"/>
        <end position="46"/>
    </location>
</feature>
<dbReference type="PROSITE" id="PS51194">
    <property type="entry name" value="HELICASE_CTER"/>
    <property type="match status" value="1"/>
</dbReference>
<comment type="subcellular location">
    <subcellularLocation>
        <location evidence="1">Nucleus</location>
    </subcellularLocation>
</comment>
<feature type="compositionally biased region" description="Acidic residues" evidence="10">
    <location>
        <begin position="659"/>
        <end position="679"/>
    </location>
</feature>
<dbReference type="FunFam" id="3.40.50.10810:FF:000005">
    <property type="entry name" value="Photoperiod-independent early flowering 1"/>
    <property type="match status" value="1"/>
</dbReference>
<feature type="compositionally biased region" description="Low complexity" evidence="10">
    <location>
        <begin position="1"/>
        <end position="28"/>
    </location>
</feature>
<evidence type="ECO:0000256" key="5">
    <source>
        <dbReference type="ARBA" id="ARBA00022806"/>
    </source>
</evidence>
<evidence type="ECO:0000256" key="4">
    <source>
        <dbReference type="ARBA" id="ARBA00022801"/>
    </source>
</evidence>
<feature type="domain" description="HSA" evidence="13">
    <location>
        <begin position="125"/>
        <end position="199"/>
    </location>
</feature>
<feature type="region of interest" description="Disordered" evidence="10">
    <location>
        <begin position="1758"/>
        <end position="1862"/>
    </location>
</feature>
<dbReference type="GO" id="GO:0004386">
    <property type="term" value="F:helicase activity"/>
    <property type="evidence" value="ECO:0007669"/>
    <property type="project" value="UniProtKB-KW"/>
</dbReference>
<dbReference type="Pfam" id="PF07529">
    <property type="entry name" value="HSA"/>
    <property type="match status" value="1"/>
</dbReference>
<dbReference type="Gene3D" id="1.20.120.850">
    <property type="entry name" value="SWI2/SNF2 ATPases, N-terminal domain"/>
    <property type="match status" value="1"/>
</dbReference>
<comment type="similarity">
    <text evidence="2">Belongs to the SNF2/RAD54 helicase family. SWR1 subfamily.</text>
</comment>
<keyword evidence="8" id="KW-0238">DNA-binding</keyword>
<feature type="compositionally biased region" description="Acidic residues" evidence="10">
    <location>
        <begin position="887"/>
        <end position="896"/>
    </location>
</feature>
<dbReference type="InterPro" id="IPR001650">
    <property type="entry name" value="Helicase_C-like"/>
</dbReference>
<dbReference type="InterPro" id="IPR014012">
    <property type="entry name" value="HSA_dom"/>
</dbReference>
<keyword evidence="9" id="KW-0539">Nucleus</keyword>
<evidence type="ECO:0000256" key="6">
    <source>
        <dbReference type="ARBA" id="ARBA00022840"/>
    </source>
</evidence>
<feature type="region of interest" description="Disordered" evidence="10">
    <location>
        <begin position="348"/>
        <end position="408"/>
    </location>
</feature>
<dbReference type="SMART" id="SM00573">
    <property type="entry name" value="HSA"/>
    <property type="match status" value="1"/>
</dbReference>
<evidence type="ECO:0000313" key="14">
    <source>
        <dbReference type="EMBL" id="KAL3766455.1"/>
    </source>
</evidence>
<feature type="region of interest" description="Disordered" evidence="10">
    <location>
        <begin position="835"/>
        <end position="907"/>
    </location>
</feature>
<dbReference type="InterPro" id="IPR036047">
    <property type="entry name" value="F-box-like_dom_sf"/>
</dbReference>
<comment type="caution">
    <text evidence="14">The sequence shown here is derived from an EMBL/GenBank/DDBJ whole genome shotgun (WGS) entry which is preliminary data.</text>
</comment>
<evidence type="ECO:0000256" key="9">
    <source>
        <dbReference type="ARBA" id="ARBA00023242"/>
    </source>
</evidence>
<evidence type="ECO:0000256" key="7">
    <source>
        <dbReference type="ARBA" id="ARBA00022853"/>
    </source>
</evidence>
<dbReference type="Gene3D" id="3.40.50.300">
    <property type="entry name" value="P-loop containing nucleotide triphosphate hydrolases"/>
    <property type="match status" value="1"/>
</dbReference>
<feature type="compositionally biased region" description="Acidic residues" evidence="10">
    <location>
        <begin position="840"/>
        <end position="852"/>
    </location>
</feature>
<feature type="region of interest" description="Disordered" evidence="10">
    <location>
        <begin position="51"/>
        <end position="70"/>
    </location>
</feature>
<feature type="region of interest" description="Disordered" evidence="10">
    <location>
        <begin position="932"/>
        <end position="995"/>
    </location>
</feature>
<evidence type="ECO:0000256" key="8">
    <source>
        <dbReference type="ARBA" id="ARBA00023125"/>
    </source>
</evidence>
<dbReference type="PANTHER" id="PTHR45685:SF1">
    <property type="entry name" value="HELICASE SRCAP"/>
    <property type="match status" value="1"/>
</dbReference>